<organism evidence="1 3">
    <name type="scientific">Iodobacter fluviatilis</name>
    <dbReference type="NCBI Taxonomy" id="537"/>
    <lineage>
        <taxon>Bacteria</taxon>
        <taxon>Pseudomonadati</taxon>
        <taxon>Pseudomonadota</taxon>
        <taxon>Betaproteobacteria</taxon>
        <taxon>Neisseriales</taxon>
        <taxon>Chitinibacteraceae</taxon>
        <taxon>Iodobacter</taxon>
    </lineage>
</organism>
<keyword evidence="4" id="KW-1185">Reference proteome</keyword>
<reference evidence="1 3" key="1">
    <citation type="submission" date="2018-06" db="EMBL/GenBank/DDBJ databases">
        <authorList>
            <consortium name="Pathogen Informatics"/>
            <person name="Doyle S."/>
        </authorList>
    </citation>
    <scope>NUCLEOTIDE SEQUENCE [LARGE SCALE GENOMIC DNA]</scope>
    <source>
        <strain evidence="1 3">NCTC11159</strain>
    </source>
</reference>
<gene>
    <name evidence="2" type="ORF">EV682_1203</name>
    <name evidence="1" type="ORF">NCTC11159_03342</name>
</gene>
<evidence type="ECO:0000313" key="3">
    <source>
        <dbReference type="Proteomes" id="UP000255108"/>
    </source>
</evidence>
<dbReference type="Proteomes" id="UP000255108">
    <property type="component" value="Unassembled WGS sequence"/>
</dbReference>
<sequence length="83" mass="10037">MFLKIKEWEKIFLFNLMCCERHFKFYEKTRSTESEWLKTIIEEIWGITIEKDFQIDNEAVHKNIEYITSLYGNGYGIGSDFLL</sequence>
<dbReference type="RefSeq" id="WP_115228558.1">
    <property type="nucleotide sequence ID" value="NZ_CAWRDJ010000007.1"/>
</dbReference>
<evidence type="ECO:0000313" key="4">
    <source>
        <dbReference type="Proteomes" id="UP000295794"/>
    </source>
</evidence>
<name>A0A377SUZ6_9NEIS</name>
<reference evidence="2 4" key="2">
    <citation type="submission" date="2019-03" db="EMBL/GenBank/DDBJ databases">
        <title>Genomic Encyclopedia of Type Strains, Phase IV (KMG-IV): sequencing the most valuable type-strain genomes for metagenomic binning, comparative biology and taxonomic classification.</title>
        <authorList>
            <person name="Goeker M."/>
        </authorList>
    </citation>
    <scope>NUCLEOTIDE SEQUENCE [LARGE SCALE GENOMIC DNA]</scope>
    <source>
        <strain evidence="2 4">DSM 3764</strain>
    </source>
</reference>
<protein>
    <submittedName>
        <fullName evidence="1">Uncharacterized protein</fullName>
    </submittedName>
</protein>
<evidence type="ECO:0000313" key="2">
    <source>
        <dbReference type="EMBL" id="TCU81603.1"/>
    </source>
</evidence>
<dbReference type="AlphaFoldDB" id="A0A377SUZ6"/>
<dbReference type="Proteomes" id="UP000295794">
    <property type="component" value="Unassembled WGS sequence"/>
</dbReference>
<proteinExistence type="predicted"/>
<dbReference type="EMBL" id="UGHR01000003">
    <property type="protein sequence ID" value="STR44797.1"/>
    <property type="molecule type" value="Genomic_DNA"/>
</dbReference>
<evidence type="ECO:0000313" key="1">
    <source>
        <dbReference type="EMBL" id="STR44797.1"/>
    </source>
</evidence>
<dbReference type="EMBL" id="SMBT01000020">
    <property type="protein sequence ID" value="TCU81603.1"/>
    <property type="molecule type" value="Genomic_DNA"/>
</dbReference>
<accession>A0A377SUZ6</accession>